<organism evidence="1 3">
    <name type="scientific">Medicago truncatula</name>
    <name type="common">Barrel medic</name>
    <name type="synonym">Medicago tribuloides</name>
    <dbReference type="NCBI Taxonomy" id="3880"/>
    <lineage>
        <taxon>Eukaryota</taxon>
        <taxon>Viridiplantae</taxon>
        <taxon>Streptophyta</taxon>
        <taxon>Embryophyta</taxon>
        <taxon>Tracheophyta</taxon>
        <taxon>Spermatophyta</taxon>
        <taxon>Magnoliopsida</taxon>
        <taxon>eudicotyledons</taxon>
        <taxon>Gunneridae</taxon>
        <taxon>Pentapetalae</taxon>
        <taxon>rosids</taxon>
        <taxon>fabids</taxon>
        <taxon>Fabales</taxon>
        <taxon>Fabaceae</taxon>
        <taxon>Papilionoideae</taxon>
        <taxon>50 kb inversion clade</taxon>
        <taxon>NPAAA clade</taxon>
        <taxon>Hologalegina</taxon>
        <taxon>IRL clade</taxon>
        <taxon>Trifolieae</taxon>
        <taxon>Medicago</taxon>
    </lineage>
</organism>
<evidence type="ECO:0000313" key="1">
    <source>
        <dbReference type="EMBL" id="KEH21191.1"/>
    </source>
</evidence>
<dbReference type="EMBL" id="CM001224">
    <property type="protein sequence ID" value="KEH21191.1"/>
    <property type="molecule type" value="Genomic_DNA"/>
</dbReference>
<accession>A0A072TVI0</accession>
<dbReference type="AlphaFoldDB" id="A0A072TVI0"/>
<keyword evidence="1" id="KW-0812">Transmembrane</keyword>
<keyword evidence="1" id="KW-0472">Membrane</keyword>
<evidence type="ECO:0000313" key="2">
    <source>
        <dbReference type="EnsemblPlants" id="KEH21191"/>
    </source>
</evidence>
<reference evidence="1 3" key="1">
    <citation type="journal article" date="2011" name="Nature">
        <title>The Medicago genome provides insight into the evolution of rhizobial symbioses.</title>
        <authorList>
            <person name="Young N.D."/>
            <person name="Debelle F."/>
            <person name="Oldroyd G.E."/>
            <person name="Geurts R."/>
            <person name="Cannon S.B."/>
            <person name="Udvardi M.K."/>
            <person name="Benedito V.A."/>
            <person name="Mayer K.F."/>
            <person name="Gouzy J."/>
            <person name="Schoof H."/>
            <person name="Van de Peer Y."/>
            <person name="Proost S."/>
            <person name="Cook D.R."/>
            <person name="Meyers B.C."/>
            <person name="Spannagl M."/>
            <person name="Cheung F."/>
            <person name="De Mita S."/>
            <person name="Krishnakumar V."/>
            <person name="Gundlach H."/>
            <person name="Zhou S."/>
            <person name="Mudge J."/>
            <person name="Bharti A.K."/>
            <person name="Murray J.D."/>
            <person name="Naoumkina M.A."/>
            <person name="Rosen B."/>
            <person name="Silverstein K.A."/>
            <person name="Tang H."/>
            <person name="Rombauts S."/>
            <person name="Zhao P.X."/>
            <person name="Zhou P."/>
            <person name="Barbe V."/>
            <person name="Bardou P."/>
            <person name="Bechner M."/>
            <person name="Bellec A."/>
            <person name="Berger A."/>
            <person name="Berges H."/>
            <person name="Bidwell S."/>
            <person name="Bisseling T."/>
            <person name="Choisne N."/>
            <person name="Couloux A."/>
            <person name="Denny R."/>
            <person name="Deshpande S."/>
            <person name="Dai X."/>
            <person name="Doyle J.J."/>
            <person name="Dudez A.M."/>
            <person name="Farmer A.D."/>
            <person name="Fouteau S."/>
            <person name="Franken C."/>
            <person name="Gibelin C."/>
            <person name="Gish J."/>
            <person name="Goldstein S."/>
            <person name="Gonzalez A.J."/>
            <person name="Green P.J."/>
            <person name="Hallab A."/>
            <person name="Hartog M."/>
            <person name="Hua A."/>
            <person name="Humphray S.J."/>
            <person name="Jeong D.H."/>
            <person name="Jing Y."/>
            <person name="Jocker A."/>
            <person name="Kenton S.M."/>
            <person name="Kim D.J."/>
            <person name="Klee K."/>
            <person name="Lai H."/>
            <person name="Lang C."/>
            <person name="Lin S."/>
            <person name="Macmil S.L."/>
            <person name="Magdelenat G."/>
            <person name="Matthews L."/>
            <person name="McCorrison J."/>
            <person name="Monaghan E.L."/>
            <person name="Mun J.H."/>
            <person name="Najar F.Z."/>
            <person name="Nicholson C."/>
            <person name="Noirot C."/>
            <person name="O'Bleness M."/>
            <person name="Paule C.R."/>
            <person name="Poulain J."/>
            <person name="Prion F."/>
            <person name="Qin B."/>
            <person name="Qu C."/>
            <person name="Retzel E.F."/>
            <person name="Riddle C."/>
            <person name="Sallet E."/>
            <person name="Samain S."/>
            <person name="Samson N."/>
            <person name="Sanders I."/>
            <person name="Saurat O."/>
            <person name="Scarpelli C."/>
            <person name="Schiex T."/>
            <person name="Segurens B."/>
            <person name="Severin A.J."/>
            <person name="Sherrier D.J."/>
            <person name="Shi R."/>
            <person name="Sims S."/>
            <person name="Singer S.R."/>
            <person name="Sinharoy S."/>
            <person name="Sterck L."/>
            <person name="Viollet A."/>
            <person name="Wang B.B."/>
            <person name="Wang K."/>
            <person name="Wang M."/>
            <person name="Wang X."/>
            <person name="Warfsmann J."/>
            <person name="Weissenbach J."/>
            <person name="White D.D."/>
            <person name="White J.D."/>
            <person name="Wiley G.B."/>
            <person name="Wincker P."/>
            <person name="Xing Y."/>
            <person name="Yang L."/>
            <person name="Yao Z."/>
            <person name="Ying F."/>
            <person name="Zhai J."/>
            <person name="Zhou L."/>
            <person name="Zuber A."/>
            <person name="Denarie J."/>
            <person name="Dixon R.A."/>
            <person name="May G.D."/>
            <person name="Schwartz D.C."/>
            <person name="Rogers J."/>
            <person name="Quetier F."/>
            <person name="Town C.D."/>
            <person name="Roe B.A."/>
        </authorList>
    </citation>
    <scope>NUCLEOTIDE SEQUENCE [LARGE SCALE GENOMIC DNA]</scope>
    <source>
        <strain evidence="1">A17</strain>
        <strain evidence="2 3">cv. Jemalong A17</strain>
    </source>
</reference>
<dbReference type="HOGENOM" id="CLU_2486852_0_0_1"/>
<reference evidence="2" key="3">
    <citation type="submission" date="2015-04" db="UniProtKB">
        <authorList>
            <consortium name="EnsemblPlants"/>
        </authorList>
    </citation>
    <scope>IDENTIFICATION</scope>
    <source>
        <strain evidence="2">cv. Jemalong A17</strain>
    </source>
</reference>
<dbReference type="EnsemblPlants" id="KEH21191">
    <property type="protein sequence ID" value="KEH21191"/>
    <property type="gene ID" value="MTR_8g099260"/>
</dbReference>
<protein>
    <submittedName>
        <fullName evidence="1">Transmembrane protein, putative</fullName>
    </submittedName>
</protein>
<gene>
    <name evidence="1" type="ordered locus">MTR_8g099260</name>
</gene>
<reference evidence="1 3" key="2">
    <citation type="journal article" date="2014" name="BMC Genomics">
        <title>An improved genome release (version Mt4.0) for the model legume Medicago truncatula.</title>
        <authorList>
            <person name="Tang H."/>
            <person name="Krishnakumar V."/>
            <person name="Bidwell S."/>
            <person name="Rosen B."/>
            <person name="Chan A."/>
            <person name="Zhou S."/>
            <person name="Gentzbittel L."/>
            <person name="Childs K.L."/>
            <person name="Yandell M."/>
            <person name="Gundlach H."/>
            <person name="Mayer K.F."/>
            <person name="Schwartz D.C."/>
            <person name="Town C.D."/>
        </authorList>
    </citation>
    <scope>GENOME REANNOTATION</scope>
    <source>
        <strain evidence="1">A17</strain>
        <strain evidence="2 3">cv. Jemalong A17</strain>
    </source>
</reference>
<sequence>MYILHVVHKQLRNILLSIVAFLSPCLFSQWRQVGRAVVMKLPRGAATSAHIGSNITMEINICLARYLNNHEGLLQIWFERSFAFVLY</sequence>
<proteinExistence type="predicted"/>
<evidence type="ECO:0000313" key="3">
    <source>
        <dbReference type="Proteomes" id="UP000002051"/>
    </source>
</evidence>
<dbReference type="Proteomes" id="UP000002051">
    <property type="component" value="Chromosome 8"/>
</dbReference>
<name>A0A072TVI0_MEDTR</name>
<keyword evidence="3" id="KW-1185">Reference proteome</keyword>